<name>A0A2A3ZJM6_BREAU</name>
<gene>
    <name evidence="5" type="ORF">CIK62_01090</name>
</gene>
<dbReference type="PROSITE" id="PS50983">
    <property type="entry name" value="FE_B12_PBP"/>
    <property type="match status" value="1"/>
</dbReference>
<dbReference type="PANTHER" id="PTHR30535:SF4">
    <property type="entry name" value="HEMIN-BINDING PERIPLASMIC PROTEIN HMUT"/>
    <property type="match status" value="1"/>
</dbReference>
<dbReference type="PROSITE" id="PS51257">
    <property type="entry name" value="PROKAR_LIPOPROTEIN"/>
    <property type="match status" value="1"/>
</dbReference>
<comment type="caution">
    <text evidence="5">The sequence shown here is derived from an EMBL/GenBank/DDBJ whole genome shotgun (WGS) entry which is preliminary data.</text>
</comment>
<feature type="domain" description="Fe/B12 periplasmic-binding" evidence="4">
    <location>
        <begin position="85"/>
        <end position="343"/>
    </location>
</feature>
<evidence type="ECO:0000256" key="2">
    <source>
        <dbReference type="SAM" id="MobiDB-lite"/>
    </source>
</evidence>
<protein>
    <submittedName>
        <fullName evidence="5">ABC transporter substrate-binding protein</fullName>
    </submittedName>
</protein>
<dbReference type="EMBL" id="NRGO01000002">
    <property type="protein sequence ID" value="PCC51809.1"/>
    <property type="molecule type" value="Genomic_DNA"/>
</dbReference>
<comment type="similarity">
    <text evidence="1">Belongs to the bacterial solute-binding protein 8 family.</text>
</comment>
<feature type="signal peptide" evidence="3">
    <location>
        <begin position="1"/>
        <end position="22"/>
    </location>
</feature>
<feature type="chain" id="PRO_5012878632" evidence="3">
    <location>
        <begin position="23"/>
        <end position="343"/>
    </location>
</feature>
<evidence type="ECO:0000256" key="1">
    <source>
        <dbReference type="ARBA" id="ARBA00008814"/>
    </source>
</evidence>
<dbReference type="Proteomes" id="UP000217720">
    <property type="component" value="Unassembled WGS sequence"/>
</dbReference>
<accession>A0A2A3ZJM6</accession>
<organism evidence="5">
    <name type="scientific">Brevibacterium aurantiacum</name>
    <dbReference type="NCBI Taxonomy" id="273384"/>
    <lineage>
        <taxon>Bacteria</taxon>
        <taxon>Bacillati</taxon>
        <taxon>Actinomycetota</taxon>
        <taxon>Actinomycetes</taxon>
        <taxon>Micrococcales</taxon>
        <taxon>Brevibacteriaceae</taxon>
        <taxon>Brevibacterium</taxon>
    </lineage>
</organism>
<dbReference type="Pfam" id="PF01497">
    <property type="entry name" value="Peripla_BP_2"/>
    <property type="match status" value="1"/>
</dbReference>
<evidence type="ECO:0000313" key="5">
    <source>
        <dbReference type="EMBL" id="PCC51809.1"/>
    </source>
</evidence>
<evidence type="ECO:0000256" key="3">
    <source>
        <dbReference type="SAM" id="SignalP"/>
    </source>
</evidence>
<dbReference type="Gene3D" id="3.40.50.1980">
    <property type="entry name" value="Nitrogenase molybdenum iron protein domain"/>
    <property type="match status" value="2"/>
</dbReference>
<proteinExistence type="inferred from homology"/>
<dbReference type="AlphaFoldDB" id="A0A2A3ZJM6"/>
<keyword evidence="3" id="KW-0732">Signal</keyword>
<dbReference type="InterPro" id="IPR002491">
    <property type="entry name" value="ABC_transptr_periplasmic_BD"/>
</dbReference>
<reference evidence="5" key="1">
    <citation type="journal article" date="2017" name="Elife">
        <title>Extensive horizontal gene transfer in cheese-associated bacteria.</title>
        <authorList>
            <person name="Bonham K.S."/>
            <person name="Wolfe B.E."/>
            <person name="Dutton R.J."/>
        </authorList>
    </citation>
    <scope>NUCLEOTIDE SEQUENCE [LARGE SCALE GENOMIC DNA]</scope>
    <source>
        <strain evidence="5">900_6</strain>
    </source>
</reference>
<feature type="region of interest" description="Disordered" evidence="2">
    <location>
        <begin position="20"/>
        <end position="59"/>
    </location>
</feature>
<dbReference type="SUPFAM" id="SSF53807">
    <property type="entry name" value="Helical backbone' metal receptor"/>
    <property type="match status" value="1"/>
</dbReference>
<dbReference type="PANTHER" id="PTHR30535">
    <property type="entry name" value="VITAMIN B12-BINDING PROTEIN"/>
    <property type="match status" value="1"/>
</dbReference>
<dbReference type="RefSeq" id="WP_096159515.1">
    <property type="nucleotide sequence ID" value="NZ_NRGO01000002.1"/>
</dbReference>
<evidence type="ECO:0000259" key="4">
    <source>
        <dbReference type="PROSITE" id="PS50983"/>
    </source>
</evidence>
<dbReference type="InterPro" id="IPR050902">
    <property type="entry name" value="ABC_Transporter_SBP"/>
</dbReference>
<sequence>MKKSLTIIGAACALALAGCGGASSGATNDTSDEADSGSDLSVPLPEGWEKVGGTSDFSSIEAEPKLPAKVKDGTDTEVEVKDIDKIIVAGDGVASTLGALGLKDNIAAAPENSTSPEGLGAPEHFEFTKETGVEGLLAMNGTLFIGDNTKRHGSVAEQFRDAGTEAVVMDDQQSQGDKLKAVASYVGAEDAGEELAELVDDQLADAATMAKESDKQDLSVIEVTANGAGGQNAVAGTGTPGNEMIETLGYTSVGSESKLRGYSREFSNEGIVSSAPDVIVMAESDYEKWGGEEGLWEAFPTLQQTPAGENSAIFVMPDAQLKYSSPEIGVGAQALAKAVAKLP</sequence>